<reference evidence="1 2" key="1">
    <citation type="submission" date="2020-08" db="EMBL/GenBank/DDBJ databases">
        <title>Genomic Encyclopedia of Type Strains, Phase IV (KMG-IV): sequencing the most valuable type-strain genomes for metagenomic binning, comparative biology and taxonomic classification.</title>
        <authorList>
            <person name="Goeker M."/>
        </authorList>
    </citation>
    <scope>NUCLEOTIDE SEQUENCE [LARGE SCALE GENOMIC DNA]</scope>
    <source>
        <strain evidence="1 2">DSM 22336</strain>
    </source>
</reference>
<organism evidence="1 2">
    <name type="scientific">Paenochrobactrum gallinarii</name>
    <dbReference type="NCBI Taxonomy" id="643673"/>
    <lineage>
        <taxon>Bacteria</taxon>
        <taxon>Pseudomonadati</taxon>
        <taxon>Pseudomonadota</taxon>
        <taxon>Alphaproteobacteria</taxon>
        <taxon>Hyphomicrobiales</taxon>
        <taxon>Brucellaceae</taxon>
        <taxon>Paenochrobactrum</taxon>
    </lineage>
</organism>
<evidence type="ECO:0000313" key="2">
    <source>
        <dbReference type="Proteomes" id="UP000555393"/>
    </source>
</evidence>
<name>A0A841LQ42_9HYPH</name>
<proteinExistence type="predicted"/>
<dbReference type="EMBL" id="JACIIU010000002">
    <property type="protein sequence ID" value="MBB6260185.1"/>
    <property type="molecule type" value="Genomic_DNA"/>
</dbReference>
<comment type="caution">
    <text evidence="1">The sequence shown here is derived from an EMBL/GenBank/DDBJ whole genome shotgun (WGS) entry which is preliminary data.</text>
</comment>
<dbReference type="AlphaFoldDB" id="A0A841LQ42"/>
<sequence>MPQLKVPALTAKIERAAWQPFFLLQRHFIDFAKLGNFESILNLKRCVLIKKIGF</sequence>
<evidence type="ECO:0000313" key="1">
    <source>
        <dbReference type="EMBL" id="MBB6260185.1"/>
    </source>
</evidence>
<dbReference type="RefSeq" id="WP_184220070.1">
    <property type="nucleotide sequence ID" value="NZ_JACIIU010000002.1"/>
</dbReference>
<dbReference type="Proteomes" id="UP000555393">
    <property type="component" value="Unassembled WGS sequence"/>
</dbReference>
<protein>
    <submittedName>
        <fullName evidence="1">Uncharacterized protein</fullName>
    </submittedName>
</protein>
<accession>A0A841LQ42</accession>
<keyword evidence="2" id="KW-1185">Reference proteome</keyword>
<gene>
    <name evidence="1" type="ORF">FHS77_000709</name>
</gene>